<dbReference type="GeneID" id="6084854"/>
<dbReference type="RefSeq" id="XP_001889232.1">
    <property type="nucleotide sequence ID" value="XM_001889197.1"/>
</dbReference>
<feature type="region of interest" description="Disordered" evidence="1">
    <location>
        <begin position="139"/>
        <end position="162"/>
    </location>
</feature>
<dbReference type="SUPFAM" id="SSF56112">
    <property type="entry name" value="Protein kinase-like (PK-like)"/>
    <property type="match status" value="1"/>
</dbReference>
<dbReference type="InterPro" id="IPR011009">
    <property type="entry name" value="Kinase-like_dom_sf"/>
</dbReference>
<dbReference type="KEGG" id="lbc:LACBIDRAFT_314745"/>
<dbReference type="OrthoDB" id="5979581at2759"/>
<dbReference type="HOGENOM" id="CLU_1635694_0_0_1"/>
<gene>
    <name evidence="2" type="ORF">LACBIDRAFT_314745</name>
</gene>
<evidence type="ECO:0000256" key="1">
    <source>
        <dbReference type="SAM" id="MobiDB-lite"/>
    </source>
</evidence>
<name>B0DZ54_LACBS</name>
<keyword evidence="3" id="KW-1185">Reference proteome</keyword>
<organism evidence="3">
    <name type="scientific">Laccaria bicolor (strain S238N-H82 / ATCC MYA-4686)</name>
    <name type="common">Bicoloured deceiver</name>
    <name type="synonym">Laccaria laccata var. bicolor</name>
    <dbReference type="NCBI Taxonomy" id="486041"/>
    <lineage>
        <taxon>Eukaryota</taxon>
        <taxon>Fungi</taxon>
        <taxon>Dikarya</taxon>
        <taxon>Basidiomycota</taxon>
        <taxon>Agaricomycotina</taxon>
        <taxon>Agaricomycetes</taxon>
        <taxon>Agaricomycetidae</taxon>
        <taxon>Agaricales</taxon>
        <taxon>Agaricineae</taxon>
        <taxon>Hydnangiaceae</taxon>
        <taxon>Laccaria</taxon>
    </lineage>
</organism>
<proteinExistence type="predicted"/>
<dbReference type="AlphaFoldDB" id="B0DZ54"/>
<dbReference type="STRING" id="486041.B0DZ54"/>
<dbReference type="EMBL" id="DS547153">
    <property type="protein sequence ID" value="EDR00175.1"/>
    <property type="molecule type" value="Genomic_DNA"/>
</dbReference>
<reference evidence="2 3" key="1">
    <citation type="journal article" date="2008" name="Nature">
        <title>The genome of Laccaria bicolor provides insights into mycorrhizal symbiosis.</title>
        <authorList>
            <person name="Martin F."/>
            <person name="Aerts A."/>
            <person name="Ahren D."/>
            <person name="Brun A."/>
            <person name="Danchin E.G.J."/>
            <person name="Duchaussoy F."/>
            <person name="Gibon J."/>
            <person name="Kohler A."/>
            <person name="Lindquist E."/>
            <person name="Pereda V."/>
            <person name="Salamov A."/>
            <person name="Shapiro H.J."/>
            <person name="Wuyts J."/>
            <person name="Blaudez D."/>
            <person name="Buee M."/>
            <person name="Brokstein P."/>
            <person name="Canbaeck B."/>
            <person name="Cohen D."/>
            <person name="Courty P.E."/>
            <person name="Coutinho P.M."/>
            <person name="Delaruelle C."/>
            <person name="Detter J.C."/>
            <person name="Deveau A."/>
            <person name="DiFazio S."/>
            <person name="Duplessis S."/>
            <person name="Fraissinet-Tachet L."/>
            <person name="Lucic E."/>
            <person name="Frey-Klett P."/>
            <person name="Fourrey C."/>
            <person name="Feussner I."/>
            <person name="Gay G."/>
            <person name="Grimwood J."/>
            <person name="Hoegger P.J."/>
            <person name="Jain P."/>
            <person name="Kilaru S."/>
            <person name="Labbe J."/>
            <person name="Lin Y.C."/>
            <person name="Legue V."/>
            <person name="Le Tacon F."/>
            <person name="Marmeisse R."/>
            <person name="Melayah D."/>
            <person name="Montanini B."/>
            <person name="Muratet M."/>
            <person name="Nehls U."/>
            <person name="Niculita-Hirzel H."/>
            <person name="Oudot-Le Secq M.P."/>
            <person name="Peter M."/>
            <person name="Quesneville H."/>
            <person name="Rajashekar B."/>
            <person name="Reich M."/>
            <person name="Rouhier N."/>
            <person name="Schmutz J."/>
            <person name="Yin T."/>
            <person name="Chalot M."/>
            <person name="Henrissat B."/>
            <person name="Kuees U."/>
            <person name="Lucas S."/>
            <person name="Van de Peer Y."/>
            <person name="Podila G.K."/>
            <person name="Polle A."/>
            <person name="Pukkila P.J."/>
            <person name="Richardson P.M."/>
            <person name="Rouze P."/>
            <person name="Sanders I.R."/>
            <person name="Stajich J.E."/>
            <person name="Tunlid A."/>
            <person name="Tuskan G."/>
            <person name="Grigoriev I.V."/>
        </authorList>
    </citation>
    <scope>NUCLEOTIDE SEQUENCE [LARGE SCALE GENOMIC DNA]</scope>
    <source>
        <strain evidence="3">S238N-H82 / ATCC MYA-4686</strain>
    </source>
</reference>
<dbReference type="Proteomes" id="UP000001194">
    <property type="component" value="Unassembled WGS sequence"/>
</dbReference>
<dbReference type="InParanoid" id="B0DZ54"/>
<sequence length="162" mass="17196">MGGRAVPPEEPLLSTFEEGFGYITSAAVGRSLNEYQLVCKLGWAANSSVWLALDHSADTRTFVALKILTLQASATIVGGHSPERDVFRKIESANPNSPGFNHCLALKRFFIANSAAGGHICFVTEPLSSSVANFRVPGQDGSPSHCEAHHRTGSSRSGLPSS</sequence>
<protein>
    <submittedName>
        <fullName evidence="2">Predicted protein</fullName>
    </submittedName>
</protein>
<dbReference type="Gene3D" id="3.30.200.20">
    <property type="entry name" value="Phosphorylase Kinase, domain 1"/>
    <property type="match status" value="1"/>
</dbReference>
<accession>B0DZ54</accession>
<evidence type="ECO:0000313" key="3">
    <source>
        <dbReference type="Proteomes" id="UP000001194"/>
    </source>
</evidence>
<evidence type="ECO:0000313" key="2">
    <source>
        <dbReference type="EMBL" id="EDR00175.1"/>
    </source>
</evidence>
<dbReference type="Gene3D" id="1.10.510.10">
    <property type="entry name" value="Transferase(Phosphotransferase) domain 1"/>
    <property type="match status" value="1"/>
</dbReference>